<protein>
    <submittedName>
        <fullName evidence="2">Uncharacterized protein</fullName>
    </submittedName>
</protein>
<keyword evidence="1" id="KW-0812">Transmembrane</keyword>
<accession>A0A1G6MBP1</accession>
<dbReference type="AlphaFoldDB" id="A0A1G6MBP1"/>
<feature type="transmembrane region" description="Helical" evidence="1">
    <location>
        <begin position="46"/>
        <end position="67"/>
    </location>
</feature>
<evidence type="ECO:0000313" key="2">
    <source>
        <dbReference type="EMBL" id="SDC52396.1"/>
    </source>
</evidence>
<reference evidence="2 3" key="1">
    <citation type="submission" date="2016-09" db="EMBL/GenBank/DDBJ databases">
        <authorList>
            <person name="Capua I."/>
            <person name="De Benedictis P."/>
            <person name="Joannis T."/>
            <person name="Lombin L.H."/>
            <person name="Cattoli G."/>
        </authorList>
    </citation>
    <scope>NUCLEOTIDE SEQUENCE [LARGE SCALE GENOMIC DNA]</scope>
    <source>
        <strain evidence="2 3">A7P-90m</strain>
    </source>
</reference>
<dbReference type="OrthoDB" id="679091at2"/>
<name>A0A1G6MBP1_9BACT</name>
<feature type="transmembrane region" description="Helical" evidence="1">
    <location>
        <begin position="21"/>
        <end position="40"/>
    </location>
</feature>
<gene>
    <name evidence="2" type="ORF">SAMN05216323_103515</name>
</gene>
<organism evidence="2 3">
    <name type="scientific">Williamwhitmania taraxaci</name>
    <dbReference type="NCBI Taxonomy" id="1640674"/>
    <lineage>
        <taxon>Bacteria</taxon>
        <taxon>Pseudomonadati</taxon>
        <taxon>Bacteroidota</taxon>
        <taxon>Bacteroidia</taxon>
        <taxon>Bacteroidales</taxon>
        <taxon>Williamwhitmaniaceae</taxon>
        <taxon>Williamwhitmania</taxon>
    </lineage>
</organism>
<keyword evidence="3" id="KW-1185">Reference proteome</keyword>
<evidence type="ECO:0000313" key="3">
    <source>
        <dbReference type="Proteomes" id="UP000199452"/>
    </source>
</evidence>
<dbReference type="RefSeq" id="WP_092438579.1">
    <property type="nucleotide sequence ID" value="NZ_FMYP01000035.1"/>
</dbReference>
<dbReference type="EMBL" id="FMYP01000035">
    <property type="protein sequence ID" value="SDC52396.1"/>
    <property type="molecule type" value="Genomic_DNA"/>
</dbReference>
<sequence length="76" mass="8319">MKKIVQRFRAKTPLLFRRVRNVSLAISGASTAAAVFYSQLPVEMVSFVPAWFIKAFAITGIATAFLAQLTKVDASV</sequence>
<dbReference type="Proteomes" id="UP000199452">
    <property type="component" value="Unassembled WGS sequence"/>
</dbReference>
<keyword evidence="1" id="KW-1133">Transmembrane helix</keyword>
<keyword evidence="1" id="KW-0472">Membrane</keyword>
<evidence type="ECO:0000256" key="1">
    <source>
        <dbReference type="SAM" id="Phobius"/>
    </source>
</evidence>
<proteinExistence type="predicted"/>
<dbReference type="STRING" id="1640674.SAMN05216323_103515"/>